<dbReference type="InterPro" id="IPR029101">
    <property type="entry name" value="Sigma_reg_N"/>
</dbReference>
<dbReference type="InterPro" id="IPR025672">
    <property type="entry name" value="Sigma_reg_C_dom"/>
</dbReference>
<keyword evidence="1" id="KW-1133">Transmembrane helix</keyword>
<evidence type="ECO:0000259" key="2">
    <source>
        <dbReference type="Pfam" id="PF13791"/>
    </source>
</evidence>
<dbReference type="AlphaFoldDB" id="A0A1L3MVR3"/>
<dbReference type="Proteomes" id="UP000181936">
    <property type="component" value="Chromosome"/>
</dbReference>
<dbReference type="Pfam" id="PF13791">
    <property type="entry name" value="Sigma_reg_C"/>
    <property type="match status" value="1"/>
</dbReference>
<keyword evidence="1" id="KW-0472">Membrane</keyword>
<dbReference type="Pfam" id="PF13800">
    <property type="entry name" value="Sigma_reg_N"/>
    <property type="match status" value="1"/>
</dbReference>
<feature type="domain" description="Sigma factor regulator N-terminal" evidence="3">
    <location>
        <begin position="9"/>
        <end position="99"/>
    </location>
</feature>
<dbReference type="STRING" id="1547283.A9C19_17775"/>
<dbReference type="RefSeq" id="WP_072581232.1">
    <property type="nucleotide sequence ID" value="NZ_CP016020.1"/>
</dbReference>
<dbReference type="OrthoDB" id="2730366at2"/>
<proteinExistence type="predicted"/>
<feature type="transmembrane region" description="Helical" evidence="1">
    <location>
        <begin position="21"/>
        <end position="45"/>
    </location>
</feature>
<name>A0A1L3MVR3_9BACI</name>
<protein>
    <recommendedName>
        <fullName evidence="6">Sigma factor regulator C-terminal domain-containing protein</fullName>
    </recommendedName>
</protein>
<evidence type="ECO:0008006" key="6">
    <source>
        <dbReference type="Google" id="ProtNLM"/>
    </source>
</evidence>
<evidence type="ECO:0000259" key="3">
    <source>
        <dbReference type="Pfam" id="PF13800"/>
    </source>
</evidence>
<accession>A0A1L3MVR3</accession>
<dbReference type="KEGG" id="bwh:A9C19_17775"/>
<evidence type="ECO:0000313" key="4">
    <source>
        <dbReference type="EMBL" id="APH06431.1"/>
    </source>
</evidence>
<reference evidence="4 5" key="1">
    <citation type="journal article" date="2016" name="Sci. Rep.">
        <title>Complete genome sequence and transcriptomic analysis of a novel marine strain Bacillus weihaiensis reveals the mechanism of brown algae degradation.</title>
        <authorList>
            <person name="Zhu Y."/>
            <person name="Chen P."/>
            <person name="Bao Y."/>
            <person name="Men Y."/>
            <person name="Zeng Y."/>
            <person name="Yang J."/>
            <person name="Sun J."/>
            <person name="Sun Y."/>
        </authorList>
    </citation>
    <scope>NUCLEOTIDE SEQUENCE [LARGE SCALE GENOMIC DNA]</scope>
    <source>
        <strain evidence="4 5">Alg07</strain>
    </source>
</reference>
<gene>
    <name evidence="4" type="ORF">A9C19_17775</name>
</gene>
<evidence type="ECO:0000256" key="1">
    <source>
        <dbReference type="SAM" id="Phobius"/>
    </source>
</evidence>
<sequence>MEWNENKEKKIFRKYRFTLTVRIIRIIITCLILFWIYMMVVYISFHSLKSDMKHSYFSSLANDWTIPNLYEELGGNPNSRITPFLTQIVNEPVYKKVGKDYQAVGTITIEKTLFTHLSSREIHYFDQQAEEGYVFFLPEDPRNGESLSTDQDDHVWYTLDKIHEGTVGELSFSTEKFMTPEELLELLKPYDLELIWAPLYTGEFKEYKPTSYSESENSLQIDNWIGLAGGRKSQEDYTYSAKINILNEETLKESQNMMLTNMNQLLEEESTSYYETFLGLSHLDNRYEYIKQNGFIVYGGVVTGPVKELLKLKEVEEIRGAKLGELSYWNWDEQRE</sequence>
<evidence type="ECO:0000313" key="5">
    <source>
        <dbReference type="Proteomes" id="UP000181936"/>
    </source>
</evidence>
<keyword evidence="5" id="KW-1185">Reference proteome</keyword>
<feature type="domain" description="Sigma factor regulator C-terminal" evidence="2">
    <location>
        <begin position="159"/>
        <end position="325"/>
    </location>
</feature>
<dbReference type="EMBL" id="CP016020">
    <property type="protein sequence ID" value="APH06431.1"/>
    <property type="molecule type" value="Genomic_DNA"/>
</dbReference>
<keyword evidence="1" id="KW-0812">Transmembrane</keyword>
<organism evidence="4 5">
    <name type="scientific">Bacillus weihaiensis</name>
    <dbReference type="NCBI Taxonomy" id="1547283"/>
    <lineage>
        <taxon>Bacteria</taxon>
        <taxon>Bacillati</taxon>
        <taxon>Bacillota</taxon>
        <taxon>Bacilli</taxon>
        <taxon>Bacillales</taxon>
        <taxon>Bacillaceae</taxon>
        <taxon>Bacillus</taxon>
    </lineage>
</organism>